<keyword evidence="4" id="KW-1185">Reference proteome</keyword>
<accession>A0A3Q4BDI5</accession>
<dbReference type="Ensembl" id="ENSMMOT00000017177.1">
    <property type="protein sequence ID" value="ENSMMOP00000016900.1"/>
    <property type="gene ID" value="ENSMMOG00000012868.1"/>
</dbReference>
<evidence type="ECO:0000313" key="4">
    <source>
        <dbReference type="Proteomes" id="UP000261620"/>
    </source>
</evidence>
<feature type="region of interest" description="Disordered" evidence="1">
    <location>
        <begin position="82"/>
        <end position="102"/>
    </location>
</feature>
<feature type="region of interest" description="Disordered" evidence="1">
    <location>
        <begin position="232"/>
        <end position="258"/>
    </location>
</feature>
<proteinExistence type="predicted"/>
<dbReference type="Proteomes" id="UP000261620">
    <property type="component" value="Unplaced"/>
</dbReference>
<protein>
    <recommendedName>
        <fullName evidence="2">C2 domain-containing protein</fullName>
    </recommendedName>
</protein>
<dbReference type="InterPro" id="IPR035892">
    <property type="entry name" value="C2_domain_sf"/>
</dbReference>
<reference evidence="3" key="2">
    <citation type="submission" date="2025-09" db="UniProtKB">
        <authorList>
            <consortium name="Ensembl"/>
        </authorList>
    </citation>
    <scope>IDENTIFICATION</scope>
</reference>
<dbReference type="PANTHER" id="PTHR46291:SF9">
    <property type="entry name" value="C2 CALCIUM-DEPENDENT DOMAIN-CONTAINING PROTEIN 4C-LIKE"/>
    <property type="match status" value="1"/>
</dbReference>
<sequence length="415" mass="45723">IEKIMMWALGKIRESMESLPLELSRHVGKSEEDVFLPSKARLSYNMHNNILTPDKIPEFCLPPRLCKRSPLLEADTVAPDLHGQKQTLKNSTSSNTAREAKDVETKSDALVAVKAEKKPLPFSADGYDLAGIYESLNTRRKESLFHSKCPVYILDRSNTTAAPRLAKESNLPKKTLSGFLPHSLCQRLSKAESRESETPSSCSPTSPNTAKSPIIPSGNGLFKGATSCPSLIGSGENRGRGEKGISSSTASPGCPPSLEGSSLTFAPSMLFPLDVLQSQERAQREHILPLQGHVQVRLFVEHTISANMFSSQSTVRVRVVSVEWKDADRRTFNCAVKLCLTPGKLQPQESTVIRNCCSPAFNEDFFFTQLSREELLELQLRLRVVNKPATGTLRRRKVIGAIDKPLSQLLSLKNG</sequence>
<dbReference type="OMA" id="RQTLNCA"/>
<evidence type="ECO:0000256" key="1">
    <source>
        <dbReference type="SAM" id="MobiDB-lite"/>
    </source>
</evidence>
<dbReference type="STRING" id="94237.ENSMMOP00000016900"/>
<reference evidence="3" key="1">
    <citation type="submission" date="2025-08" db="UniProtKB">
        <authorList>
            <consortium name="Ensembl"/>
        </authorList>
    </citation>
    <scope>IDENTIFICATION</scope>
</reference>
<dbReference type="InterPro" id="IPR000008">
    <property type="entry name" value="C2_dom"/>
</dbReference>
<feature type="compositionally biased region" description="Low complexity" evidence="1">
    <location>
        <begin position="198"/>
        <end position="209"/>
    </location>
</feature>
<dbReference type="PROSITE" id="PS50004">
    <property type="entry name" value="C2"/>
    <property type="match status" value="1"/>
</dbReference>
<organism evidence="3 4">
    <name type="scientific">Mola mola</name>
    <name type="common">Ocean sunfish</name>
    <name type="synonym">Tetraodon mola</name>
    <dbReference type="NCBI Taxonomy" id="94237"/>
    <lineage>
        <taxon>Eukaryota</taxon>
        <taxon>Metazoa</taxon>
        <taxon>Chordata</taxon>
        <taxon>Craniata</taxon>
        <taxon>Vertebrata</taxon>
        <taxon>Euteleostomi</taxon>
        <taxon>Actinopterygii</taxon>
        <taxon>Neopterygii</taxon>
        <taxon>Teleostei</taxon>
        <taxon>Neoteleostei</taxon>
        <taxon>Acanthomorphata</taxon>
        <taxon>Eupercaria</taxon>
        <taxon>Tetraodontiformes</taxon>
        <taxon>Molidae</taxon>
        <taxon>Mola</taxon>
    </lineage>
</organism>
<dbReference type="SUPFAM" id="SSF49562">
    <property type="entry name" value="C2 domain (Calcium/lipid-binding domain, CaLB)"/>
    <property type="match status" value="1"/>
</dbReference>
<dbReference type="AlphaFoldDB" id="A0A3Q4BDI5"/>
<dbReference type="PANTHER" id="PTHR46291">
    <property type="entry name" value="C2 DOMAIN-CONTAINING PROTEIN"/>
    <property type="match status" value="1"/>
</dbReference>
<evidence type="ECO:0000259" key="2">
    <source>
        <dbReference type="PROSITE" id="PS50004"/>
    </source>
</evidence>
<feature type="region of interest" description="Disordered" evidence="1">
    <location>
        <begin position="187"/>
        <end position="216"/>
    </location>
</feature>
<dbReference type="Pfam" id="PF00168">
    <property type="entry name" value="C2"/>
    <property type="match status" value="1"/>
</dbReference>
<dbReference type="Gene3D" id="2.60.40.150">
    <property type="entry name" value="C2 domain"/>
    <property type="match status" value="1"/>
</dbReference>
<feature type="compositionally biased region" description="Polar residues" evidence="1">
    <location>
        <begin position="84"/>
        <end position="97"/>
    </location>
</feature>
<name>A0A3Q4BDI5_MOLML</name>
<evidence type="ECO:0000313" key="3">
    <source>
        <dbReference type="Ensembl" id="ENSMMOP00000016900.1"/>
    </source>
</evidence>
<feature type="domain" description="C2" evidence="2">
    <location>
        <begin position="290"/>
        <end position="415"/>
    </location>
</feature>
<dbReference type="InterPro" id="IPR043549">
    <property type="entry name" value="C2C4C/C2C4D"/>
</dbReference>